<keyword evidence="15" id="KW-1185">Reference proteome</keyword>
<name>A0A058ZQ39_9RHOB</name>
<evidence type="ECO:0000313" key="14">
    <source>
        <dbReference type="EMBL" id="KCV83262.1"/>
    </source>
</evidence>
<keyword evidence="11 12" id="KW-0472">Membrane</keyword>
<evidence type="ECO:0000256" key="1">
    <source>
        <dbReference type="ARBA" id="ARBA00004429"/>
    </source>
</evidence>
<dbReference type="STRING" id="1461693.ATO10_00835"/>
<accession>A0A058ZQ39</accession>
<comment type="similarity">
    <text evidence="2">Belongs to the fatty acid desaturase type 1 family. AlkB subfamily.</text>
</comment>
<proteinExistence type="inferred from homology"/>
<dbReference type="OrthoDB" id="4759734at2"/>
<evidence type="ECO:0000256" key="5">
    <source>
        <dbReference type="ARBA" id="ARBA00022692"/>
    </source>
</evidence>
<feature type="transmembrane region" description="Helical" evidence="12">
    <location>
        <begin position="65"/>
        <end position="88"/>
    </location>
</feature>
<dbReference type="PANTHER" id="PTHR38674:SF1">
    <property type="entry name" value="ALKANE 1-MONOOXYGENASE 1"/>
    <property type="match status" value="1"/>
</dbReference>
<evidence type="ECO:0000256" key="6">
    <source>
        <dbReference type="ARBA" id="ARBA00022723"/>
    </source>
</evidence>
<dbReference type="GO" id="GO:0004497">
    <property type="term" value="F:monooxygenase activity"/>
    <property type="evidence" value="ECO:0007669"/>
    <property type="project" value="UniProtKB-KW"/>
</dbReference>
<comment type="subcellular location">
    <subcellularLocation>
        <location evidence="1">Cell inner membrane</location>
        <topology evidence="1">Multi-pass membrane protein</topology>
    </subcellularLocation>
</comment>
<reference evidence="14 15" key="1">
    <citation type="submission" date="2013-04" db="EMBL/GenBank/DDBJ databases">
        <title>Shimia sp. 22II-S11-Z10 Genome Sequencing.</title>
        <authorList>
            <person name="Lai Q."/>
            <person name="Li G."/>
            <person name="Shao Z."/>
        </authorList>
    </citation>
    <scope>NUCLEOTIDE SEQUENCE [LARGE SCALE GENOMIC DNA]</scope>
    <source>
        <strain evidence="15">22II-S11-Z10</strain>
    </source>
</reference>
<dbReference type="GO" id="GO:0006629">
    <property type="term" value="P:lipid metabolic process"/>
    <property type="evidence" value="ECO:0007669"/>
    <property type="project" value="InterPro"/>
</dbReference>
<feature type="domain" description="Fatty acid desaturase" evidence="13">
    <location>
        <begin position="102"/>
        <end position="320"/>
    </location>
</feature>
<evidence type="ECO:0000256" key="7">
    <source>
        <dbReference type="ARBA" id="ARBA00022989"/>
    </source>
</evidence>
<keyword evidence="4" id="KW-0997">Cell inner membrane</keyword>
<organism evidence="14 15">
    <name type="scientific">Actibacterium atlanticum</name>
    <dbReference type="NCBI Taxonomy" id="1461693"/>
    <lineage>
        <taxon>Bacteria</taxon>
        <taxon>Pseudomonadati</taxon>
        <taxon>Pseudomonadota</taxon>
        <taxon>Alphaproteobacteria</taxon>
        <taxon>Rhodobacterales</taxon>
        <taxon>Roseobacteraceae</taxon>
        <taxon>Actibacterium</taxon>
    </lineage>
</organism>
<evidence type="ECO:0000259" key="13">
    <source>
        <dbReference type="Pfam" id="PF00487"/>
    </source>
</evidence>
<evidence type="ECO:0000256" key="4">
    <source>
        <dbReference type="ARBA" id="ARBA00022519"/>
    </source>
</evidence>
<keyword evidence="3" id="KW-1003">Cell membrane</keyword>
<dbReference type="PANTHER" id="PTHR38674">
    <property type="entry name" value="ALKANE 1-MONOOXYGENASE 1"/>
    <property type="match status" value="1"/>
</dbReference>
<feature type="transmembrane region" description="Helical" evidence="12">
    <location>
        <begin position="207"/>
        <end position="236"/>
    </location>
</feature>
<sequence>MTQKPSVTAFAIATLTPVPLLVLGATLGGVWVWAALLYMTLFTFALDELVAIVTPNAPDGVEFPAANPLSVTLALAHFGLLALAIWAVAGGGGLGIAERIGLFIAASLFFGQVSNANAHELIHRGSKPLFWLGKMVYISVLYGHHTSAHTKVHHRFVGTPDDPNTARLGEPYYHFAARAWIGSFRAGRRAETQLLHQAGKPLWQHPYLHYVAGALLVLTASFVVSGIAGLIAHLALASYATAQLLLSDYVQHYGLKRAQLDSGKFEPVTNRHSWDSPHWFSSFLMLNAPRHSDHHAHPGRKYPALRLADDSPTLPYSLPAMAVLALLPPLWRKIMDPRAAKWHNPV</sequence>
<dbReference type="GO" id="GO:0046872">
    <property type="term" value="F:metal ion binding"/>
    <property type="evidence" value="ECO:0007669"/>
    <property type="project" value="UniProtKB-KW"/>
</dbReference>
<dbReference type="eggNOG" id="COG3239">
    <property type="taxonomic scope" value="Bacteria"/>
</dbReference>
<dbReference type="GO" id="GO:0005886">
    <property type="term" value="C:plasma membrane"/>
    <property type="evidence" value="ECO:0007669"/>
    <property type="project" value="UniProtKB-SubCell"/>
</dbReference>
<dbReference type="PATRIC" id="fig|1461693.3.peg.175"/>
<dbReference type="Proteomes" id="UP000024836">
    <property type="component" value="Unassembled WGS sequence"/>
</dbReference>
<keyword evidence="8" id="KW-0560">Oxidoreductase</keyword>
<dbReference type="CDD" id="cd03512">
    <property type="entry name" value="Alkane-hydroxylase"/>
    <property type="match status" value="1"/>
</dbReference>
<evidence type="ECO:0000256" key="12">
    <source>
        <dbReference type="SAM" id="Phobius"/>
    </source>
</evidence>
<gene>
    <name evidence="14" type="ORF">ATO10_00835</name>
</gene>
<keyword evidence="5 12" id="KW-0812">Transmembrane</keyword>
<keyword evidence="6" id="KW-0479">Metal-binding</keyword>
<dbReference type="Pfam" id="PF00487">
    <property type="entry name" value="FA_desaturase"/>
    <property type="match status" value="1"/>
</dbReference>
<dbReference type="EMBL" id="AQQY01000001">
    <property type="protein sequence ID" value="KCV83262.1"/>
    <property type="molecule type" value="Genomic_DNA"/>
</dbReference>
<dbReference type="RefSeq" id="WP_035246837.1">
    <property type="nucleotide sequence ID" value="NZ_AQQY01000001.1"/>
</dbReference>
<evidence type="ECO:0000256" key="10">
    <source>
        <dbReference type="ARBA" id="ARBA00023033"/>
    </source>
</evidence>
<keyword evidence="9" id="KW-0408">Iron</keyword>
<keyword evidence="10 14" id="KW-0503">Monooxygenase</keyword>
<evidence type="ECO:0000256" key="9">
    <source>
        <dbReference type="ARBA" id="ARBA00023004"/>
    </source>
</evidence>
<dbReference type="AlphaFoldDB" id="A0A058ZQ39"/>
<comment type="caution">
    <text evidence="14">The sequence shown here is derived from an EMBL/GenBank/DDBJ whole genome shotgun (WGS) entry which is preliminary data.</text>
</comment>
<keyword evidence="7 12" id="KW-1133">Transmembrane helix</keyword>
<evidence type="ECO:0000256" key="2">
    <source>
        <dbReference type="ARBA" id="ARBA00010823"/>
    </source>
</evidence>
<evidence type="ECO:0000256" key="8">
    <source>
        <dbReference type="ARBA" id="ARBA00023002"/>
    </source>
</evidence>
<protein>
    <submittedName>
        <fullName evidence="14">Alkane 1-monooxygenase</fullName>
    </submittedName>
</protein>
<dbReference type="InterPro" id="IPR005804">
    <property type="entry name" value="FA_desaturase_dom"/>
</dbReference>
<evidence type="ECO:0000256" key="11">
    <source>
        <dbReference type="ARBA" id="ARBA00023136"/>
    </source>
</evidence>
<dbReference type="InterPro" id="IPR033885">
    <property type="entry name" value="AlkB/XylM"/>
</dbReference>
<evidence type="ECO:0000313" key="15">
    <source>
        <dbReference type="Proteomes" id="UP000024836"/>
    </source>
</evidence>
<evidence type="ECO:0000256" key="3">
    <source>
        <dbReference type="ARBA" id="ARBA00022475"/>
    </source>
</evidence>